<evidence type="ECO:0000256" key="6">
    <source>
        <dbReference type="SAM" id="MobiDB-lite"/>
    </source>
</evidence>
<feature type="compositionally biased region" description="Low complexity" evidence="6">
    <location>
        <begin position="301"/>
        <end position="317"/>
    </location>
</feature>
<protein>
    <recommendedName>
        <fullName evidence="12">Expansin-like EG45 domain-containing protein</fullName>
    </recommendedName>
</protein>
<feature type="compositionally biased region" description="Gly residues" evidence="6">
    <location>
        <begin position="318"/>
        <end position="327"/>
    </location>
</feature>
<sequence>MGAILRADAGHICRPLLSGACCLAMLCCAPTAWAATPLSAWTDGIATNYGGPADGKDPYSPSWGTVTGACGYGLLDKGNWPYWSVAALSTSNSFSKAGPVQGCGQCFQIKCVDRAPFQGRCNGDQVSVIVQITDACPECEADHIDIQALTYNKISPMASGRISIQYRRVECVPPQKIIVSVDNNNGAGGWLRLFVESAGGAASVRGVQVRSSGSQGGYVDLINKWGSAWEIPNAPSYPLDVNIIGADGDATTAYQALSGPGQLGKIPTGVQFKISNPGDSALVQGVDGGPSPTGGGQSFVSTTNSPSSTPSPSPSSGGNSGSSGGNSGCSDRPPSQYYTCQQQAQFGSCSQGYMTDTGGDHPQGYCQSTCGRCNGGGSNNGGGNNNNNNNNSNGGNNGGQSTGKGANGQTCPCTDTQPDSSASCQQQAGWGNCGQAFMTNPTNDSPCGHCMRTCGRCSASS</sequence>
<evidence type="ECO:0000259" key="8">
    <source>
        <dbReference type="PROSITE" id="PS50842"/>
    </source>
</evidence>
<comment type="similarity">
    <text evidence="3">Belongs to the expansin family. Expansin A subfamily.</text>
</comment>
<evidence type="ECO:0000256" key="3">
    <source>
        <dbReference type="ARBA" id="ARBA00005392"/>
    </source>
</evidence>
<dbReference type="InterPro" id="IPR036749">
    <property type="entry name" value="Expansin_CBD_sf"/>
</dbReference>
<gene>
    <name evidence="10" type="ORF">WJX81_005549</name>
</gene>
<dbReference type="Proteomes" id="UP001445335">
    <property type="component" value="Unassembled WGS sequence"/>
</dbReference>
<dbReference type="PROSITE" id="PS50842">
    <property type="entry name" value="EXPANSIN_EG45"/>
    <property type="match status" value="1"/>
</dbReference>
<dbReference type="InterPro" id="IPR007112">
    <property type="entry name" value="Expansin/allergen_DPBB_dom"/>
</dbReference>
<dbReference type="AlphaFoldDB" id="A0AAW1RP99"/>
<dbReference type="CDD" id="cd22271">
    <property type="entry name" value="DPBB_EXP_N-like"/>
    <property type="match status" value="1"/>
</dbReference>
<evidence type="ECO:0008006" key="12">
    <source>
        <dbReference type="Google" id="ProtNLM"/>
    </source>
</evidence>
<feature type="compositionally biased region" description="Gly residues" evidence="6">
    <location>
        <begin position="286"/>
        <end position="297"/>
    </location>
</feature>
<feature type="region of interest" description="Disordered" evidence="6">
    <location>
        <begin position="276"/>
        <end position="334"/>
    </location>
</feature>
<comment type="caution">
    <text evidence="10">The sequence shown here is derived from an EMBL/GenBank/DDBJ whole genome shotgun (WGS) entry which is preliminary data.</text>
</comment>
<organism evidence="10 11">
    <name type="scientific">Elliptochloris bilobata</name>
    <dbReference type="NCBI Taxonomy" id="381761"/>
    <lineage>
        <taxon>Eukaryota</taxon>
        <taxon>Viridiplantae</taxon>
        <taxon>Chlorophyta</taxon>
        <taxon>core chlorophytes</taxon>
        <taxon>Trebouxiophyceae</taxon>
        <taxon>Trebouxiophyceae incertae sedis</taxon>
        <taxon>Elliptochloris clade</taxon>
        <taxon>Elliptochloris</taxon>
    </lineage>
</organism>
<feature type="signal peptide" evidence="7">
    <location>
        <begin position="1"/>
        <end position="34"/>
    </location>
</feature>
<evidence type="ECO:0000259" key="9">
    <source>
        <dbReference type="PROSITE" id="PS50843"/>
    </source>
</evidence>
<dbReference type="InterPro" id="IPR007117">
    <property type="entry name" value="Expansin_CBD"/>
</dbReference>
<feature type="domain" description="Expansin-like EG45" evidence="8">
    <location>
        <begin position="67"/>
        <end position="171"/>
    </location>
</feature>
<evidence type="ECO:0000313" key="11">
    <source>
        <dbReference type="Proteomes" id="UP001445335"/>
    </source>
</evidence>
<dbReference type="Gene3D" id="2.60.40.760">
    <property type="entry name" value="Expansin, cellulose-binding-like domain"/>
    <property type="match status" value="1"/>
</dbReference>
<evidence type="ECO:0000256" key="4">
    <source>
        <dbReference type="ARBA" id="ARBA00022512"/>
    </source>
</evidence>
<proteinExistence type="inferred from homology"/>
<dbReference type="SUPFAM" id="SSF49590">
    <property type="entry name" value="PHL pollen allergen"/>
    <property type="match status" value="1"/>
</dbReference>
<dbReference type="PANTHER" id="PTHR31867">
    <property type="entry name" value="EXPANSIN-A15"/>
    <property type="match status" value="1"/>
</dbReference>
<accession>A0AAW1RP99</accession>
<feature type="chain" id="PRO_5043957258" description="Expansin-like EG45 domain-containing protein" evidence="7">
    <location>
        <begin position="35"/>
        <end position="461"/>
    </location>
</feature>
<evidence type="ECO:0000256" key="5">
    <source>
        <dbReference type="ARBA" id="ARBA00023136"/>
    </source>
</evidence>
<dbReference type="InterPro" id="IPR009009">
    <property type="entry name" value="RlpA-like_DPBB"/>
</dbReference>
<evidence type="ECO:0000256" key="2">
    <source>
        <dbReference type="ARBA" id="ARBA00004191"/>
    </source>
</evidence>
<comment type="subcellular location">
    <subcellularLocation>
        <location evidence="1">Membrane</location>
        <topology evidence="1">Peripheral membrane protein</topology>
    </subcellularLocation>
    <subcellularLocation>
        <location evidence="2">Secreted</location>
        <location evidence="2">Cell wall</location>
    </subcellularLocation>
</comment>
<dbReference type="InterPro" id="IPR002963">
    <property type="entry name" value="Expansin"/>
</dbReference>
<dbReference type="Pfam" id="PF03330">
    <property type="entry name" value="DPBB_1"/>
    <property type="match status" value="1"/>
</dbReference>
<dbReference type="Pfam" id="PF01357">
    <property type="entry name" value="Expansin_C"/>
    <property type="match status" value="1"/>
</dbReference>
<feature type="compositionally biased region" description="Low complexity" evidence="6">
    <location>
        <begin position="385"/>
        <end position="394"/>
    </location>
</feature>
<dbReference type="Gene3D" id="2.40.40.10">
    <property type="entry name" value="RlpA-like domain"/>
    <property type="match status" value="1"/>
</dbReference>
<reference evidence="10 11" key="1">
    <citation type="journal article" date="2024" name="Nat. Commun.">
        <title>Phylogenomics reveals the evolutionary origins of lichenization in chlorophyte algae.</title>
        <authorList>
            <person name="Puginier C."/>
            <person name="Libourel C."/>
            <person name="Otte J."/>
            <person name="Skaloud P."/>
            <person name="Haon M."/>
            <person name="Grisel S."/>
            <person name="Petersen M."/>
            <person name="Berrin J.G."/>
            <person name="Delaux P.M."/>
            <person name="Dal Grande F."/>
            <person name="Keller J."/>
        </authorList>
    </citation>
    <scope>NUCLEOTIDE SEQUENCE [LARGE SCALE GENOMIC DNA]</scope>
    <source>
        <strain evidence="10 11">SAG 245.80</strain>
    </source>
</reference>
<feature type="region of interest" description="Disordered" evidence="6">
    <location>
        <begin position="384"/>
        <end position="403"/>
    </location>
</feature>
<feature type="domain" description="Expansin-like CBD" evidence="9">
    <location>
        <begin position="189"/>
        <end position="301"/>
    </location>
</feature>
<evidence type="ECO:0000313" key="10">
    <source>
        <dbReference type="EMBL" id="KAK9835375.1"/>
    </source>
</evidence>
<name>A0AAW1RP99_9CHLO</name>
<evidence type="ECO:0000256" key="7">
    <source>
        <dbReference type="SAM" id="SignalP"/>
    </source>
</evidence>
<dbReference type="SUPFAM" id="SSF50685">
    <property type="entry name" value="Barwin-like endoglucanases"/>
    <property type="match status" value="1"/>
</dbReference>
<keyword evidence="4" id="KW-0134">Cell wall</keyword>
<keyword evidence="5" id="KW-0472">Membrane</keyword>
<keyword evidence="7" id="KW-0732">Signal</keyword>
<dbReference type="GO" id="GO:0009664">
    <property type="term" value="P:plant-type cell wall organization"/>
    <property type="evidence" value="ECO:0007669"/>
    <property type="project" value="InterPro"/>
</dbReference>
<keyword evidence="11" id="KW-1185">Reference proteome</keyword>
<evidence type="ECO:0000256" key="1">
    <source>
        <dbReference type="ARBA" id="ARBA00004170"/>
    </source>
</evidence>
<dbReference type="InterPro" id="IPR036908">
    <property type="entry name" value="RlpA-like_sf"/>
</dbReference>
<keyword evidence="4" id="KW-0964">Secreted</keyword>
<dbReference type="PROSITE" id="PS50843">
    <property type="entry name" value="EXPANSIN_CBD"/>
    <property type="match status" value="1"/>
</dbReference>
<dbReference type="GO" id="GO:0016020">
    <property type="term" value="C:membrane"/>
    <property type="evidence" value="ECO:0007669"/>
    <property type="project" value="UniProtKB-SubCell"/>
</dbReference>
<dbReference type="EMBL" id="JALJOU010000028">
    <property type="protein sequence ID" value="KAK9835375.1"/>
    <property type="molecule type" value="Genomic_DNA"/>
</dbReference>